<dbReference type="SUPFAM" id="SSF50993">
    <property type="entry name" value="Peptidase/esterase 'gauge' domain"/>
    <property type="match status" value="1"/>
</dbReference>
<feature type="compositionally biased region" description="Low complexity" evidence="7">
    <location>
        <begin position="446"/>
        <end position="456"/>
    </location>
</feature>
<accession>A0A5J5K8S4</accession>
<evidence type="ECO:0000313" key="10">
    <source>
        <dbReference type="EMBL" id="KAA9380064.1"/>
    </source>
</evidence>
<dbReference type="InterPro" id="IPR002470">
    <property type="entry name" value="Peptidase_S9A"/>
</dbReference>
<evidence type="ECO:0000259" key="9">
    <source>
        <dbReference type="Pfam" id="PF02897"/>
    </source>
</evidence>
<keyword evidence="6" id="KW-0720">Serine protease</keyword>
<evidence type="ECO:0000256" key="6">
    <source>
        <dbReference type="ARBA" id="ARBA00022825"/>
    </source>
</evidence>
<gene>
    <name evidence="10" type="ORF">F5972_10675</name>
</gene>
<sequence>MIEGRTGEYPAAPREDRSEVFHGHVVVDPYRWLEDSGDERTRAWTAAQDALFDAERAAWPHLEKWRIALARLYAFPQSSAPRHRGDRVFFTHREPGAEHPVLLVAGHGAVRPLVDPLSLDPSGRTVLEAWHPSVEGDLLAFQVSADGLEDCVLRVIDVATGALVDGPLDRVRRTPVAWLPGGRAYYYVRRLDPRLNPGEERYHRRVYLHRVGADPDDDVLVFGEGREKTSFYTVAVTPDGRWLSVSSTLGTRPATDLWLADLADPADVDGPAGVDGLAGAADRPRLRAVRTGTPARSRLHIAPGTAPGDPIWLRTDLDAPRGRIVVTTVADTVADVTDTGAERWRMLIPERPDAVLEDFAPLRDPALPRPLALVSWTRHAVSEITLHDLADGRELAGVPLPGRGTIGRFATRPEGGHEVWFGYHDHVTPPRVLRYDARTGTLETWPCPAAPATAPPSRRLGTSRPPGVSPASVLSSPATFSLAPEPGSVTTTQVAFPSRDGTTVRMFVLSPYGVPDRRRPAILTGYGGFGTSMTPVYTPQALAWVRAGGVYAIACLRGGGEEGEEWHRAGMGPRKQNVFDDFDAATDLLIGRGWTAPDRLGVLGESNGGLLAAAALTQHPDKYAAVVCVAPLLDMLSYERLGMGPSWRAEYGSVRDPQEFRALLAYSPYHRVRTGLPYPPVLFAVADGDTRVDPGHSRKMCALLQHASSGPGPVLHRLDRGVGHGARSESLKLSLLADVVAFLARHCGLDPVGLS</sequence>
<evidence type="ECO:0000256" key="4">
    <source>
        <dbReference type="ARBA" id="ARBA00022670"/>
    </source>
</evidence>
<dbReference type="GO" id="GO:0005829">
    <property type="term" value="C:cytosol"/>
    <property type="evidence" value="ECO:0007669"/>
    <property type="project" value="TreeGrafter"/>
</dbReference>
<dbReference type="GO" id="GO:0006508">
    <property type="term" value="P:proteolysis"/>
    <property type="evidence" value="ECO:0007669"/>
    <property type="project" value="UniProtKB-KW"/>
</dbReference>
<comment type="catalytic activity">
    <reaction evidence="1">
        <text>Hydrolysis of Pro-|-Xaa &gt;&gt; Ala-|-Xaa in oligopeptides.</text>
        <dbReference type="EC" id="3.4.21.26"/>
    </reaction>
</comment>
<proteinExistence type="inferred from homology"/>
<feature type="region of interest" description="Disordered" evidence="7">
    <location>
        <begin position="446"/>
        <end position="472"/>
    </location>
</feature>
<reference evidence="10 11" key="1">
    <citation type="submission" date="2019-09" db="EMBL/GenBank/DDBJ databases">
        <title>Screening of Novel Bioactive Compounds from Soil-Associated.</title>
        <authorList>
            <person name="Gong X."/>
        </authorList>
    </citation>
    <scope>NUCLEOTIDE SEQUENCE [LARGE SCALE GENOMIC DNA]</scope>
    <source>
        <strain evidence="10 11">Gxj-6</strain>
    </source>
</reference>
<dbReference type="GO" id="GO:0004252">
    <property type="term" value="F:serine-type endopeptidase activity"/>
    <property type="evidence" value="ECO:0007669"/>
    <property type="project" value="UniProtKB-EC"/>
</dbReference>
<evidence type="ECO:0000256" key="3">
    <source>
        <dbReference type="ARBA" id="ARBA00011897"/>
    </source>
</evidence>
<keyword evidence="4" id="KW-0645">Protease</keyword>
<dbReference type="Proteomes" id="UP000327011">
    <property type="component" value="Unassembled WGS sequence"/>
</dbReference>
<dbReference type="PRINTS" id="PR00862">
    <property type="entry name" value="PROLIGOPTASE"/>
</dbReference>
<dbReference type="EMBL" id="VYTZ01000003">
    <property type="protein sequence ID" value="KAA9380064.1"/>
    <property type="molecule type" value="Genomic_DNA"/>
</dbReference>
<feature type="domain" description="Peptidase S9A N-terminal" evidence="9">
    <location>
        <begin position="10"/>
        <end position="445"/>
    </location>
</feature>
<dbReference type="PANTHER" id="PTHR42881">
    <property type="entry name" value="PROLYL ENDOPEPTIDASE"/>
    <property type="match status" value="1"/>
</dbReference>
<dbReference type="InterPro" id="IPR051167">
    <property type="entry name" value="Prolyl_oligopep/macrocyclase"/>
</dbReference>
<keyword evidence="5" id="KW-0378">Hydrolase</keyword>
<dbReference type="RefSeq" id="WP_150933268.1">
    <property type="nucleotide sequence ID" value="NZ_VYTZ01000003.1"/>
</dbReference>
<comment type="caution">
    <text evidence="10">The sequence shown here is derived from an EMBL/GenBank/DDBJ whole genome shotgun (WGS) entry which is preliminary data.</text>
</comment>
<protein>
    <recommendedName>
        <fullName evidence="3">prolyl oligopeptidase</fullName>
        <ecNumber evidence="3">3.4.21.26</ecNumber>
    </recommendedName>
</protein>
<dbReference type="InterPro" id="IPR029058">
    <property type="entry name" value="AB_hydrolase_fold"/>
</dbReference>
<dbReference type="Gene3D" id="2.130.10.120">
    <property type="entry name" value="Prolyl oligopeptidase, N-terminal domain"/>
    <property type="match status" value="1"/>
</dbReference>
<evidence type="ECO:0000256" key="1">
    <source>
        <dbReference type="ARBA" id="ARBA00001070"/>
    </source>
</evidence>
<dbReference type="SUPFAM" id="SSF53474">
    <property type="entry name" value="alpha/beta-Hydrolases"/>
    <property type="match status" value="1"/>
</dbReference>
<dbReference type="InterPro" id="IPR001375">
    <property type="entry name" value="Peptidase_S9_cat"/>
</dbReference>
<feature type="domain" description="Peptidase S9 prolyl oligopeptidase catalytic" evidence="8">
    <location>
        <begin position="543"/>
        <end position="748"/>
    </location>
</feature>
<organism evidence="10 11">
    <name type="scientific">Microbispora cellulosiformans</name>
    <dbReference type="NCBI Taxonomy" id="2614688"/>
    <lineage>
        <taxon>Bacteria</taxon>
        <taxon>Bacillati</taxon>
        <taxon>Actinomycetota</taxon>
        <taxon>Actinomycetes</taxon>
        <taxon>Streptosporangiales</taxon>
        <taxon>Streptosporangiaceae</taxon>
        <taxon>Microbispora</taxon>
    </lineage>
</organism>
<dbReference type="AlphaFoldDB" id="A0A5J5K8S4"/>
<dbReference type="InterPro" id="IPR023302">
    <property type="entry name" value="Pept_S9A_N"/>
</dbReference>
<evidence type="ECO:0000313" key="11">
    <source>
        <dbReference type="Proteomes" id="UP000327011"/>
    </source>
</evidence>
<dbReference type="Pfam" id="PF00326">
    <property type="entry name" value="Peptidase_S9"/>
    <property type="match status" value="1"/>
</dbReference>
<comment type="similarity">
    <text evidence="2">Belongs to the peptidase S9A family.</text>
</comment>
<dbReference type="GO" id="GO:0070012">
    <property type="term" value="F:oligopeptidase activity"/>
    <property type="evidence" value="ECO:0007669"/>
    <property type="project" value="TreeGrafter"/>
</dbReference>
<dbReference type="Gene3D" id="3.40.50.1820">
    <property type="entry name" value="alpha/beta hydrolase"/>
    <property type="match status" value="1"/>
</dbReference>
<dbReference type="EC" id="3.4.21.26" evidence="3"/>
<evidence type="ECO:0000259" key="8">
    <source>
        <dbReference type="Pfam" id="PF00326"/>
    </source>
</evidence>
<evidence type="ECO:0000256" key="2">
    <source>
        <dbReference type="ARBA" id="ARBA00005228"/>
    </source>
</evidence>
<keyword evidence="11" id="KW-1185">Reference proteome</keyword>
<evidence type="ECO:0000256" key="7">
    <source>
        <dbReference type="SAM" id="MobiDB-lite"/>
    </source>
</evidence>
<dbReference type="PANTHER" id="PTHR42881:SF2">
    <property type="entry name" value="PROLYL ENDOPEPTIDASE"/>
    <property type="match status" value="1"/>
</dbReference>
<dbReference type="Pfam" id="PF02897">
    <property type="entry name" value="Peptidase_S9_N"/>
    <property type="match status" value="1"/>
</dbReference>
<evidence type="ECO:0000256" key="5">
    <source>
        <dbReference type="ARBA" id="ARBA00022801"/>
    </source>
</evidence>
<name>A0A5J5K8S4_9ACTN</name>
<dbReference type="InterPro" id="IPR002471">
    <property type="entry name" value="Pept_S9_AS"/>
</dbReference>
<dbReference type="PROSITE" id="PS00708">
    <property type="entry name" value="PRO_ENDOPEP_SER"/>
    <property type="match status" value="1"/>
</dbReference>